<dbReference type="PANTHER" id="PTHR18895:SF74">
    <property type="entry name" value="MTRF1L RELEASE FACTOR GLUTAMINE METHYLTRANSFERASE"/>
    <property type="match status" value="1"/>
</dbReference>
<dbReference type="GO" id="GO:0032259">
    <property type="term" value="P:methylation"/>
    <property type="evidence" value="ECO:0007669"/>
    <property type="project" value="UniProtKB-KW"/>
</dbReference>
<evidence type="ECO:0000256" key="1">
    <source>
        <dbReference type="ARBA" id="ARBA00022603"/>
    </source>
</evidence>
<dbReference type="EMBL" id="FQWY01000018">
    <property type="protein sequence ID" value="SHG93429.1"/>
    <property type="molecule type" value="Genomic_DNA"/>
</dbReference>
<evidence type="ECO:0000259" key="5">
    <source>
        <dbReference type="Pfam" id="PF13847"/>
    </source>
</evidence>
<feature type="binding site" evidence="4">
    <location>
        <position position="148"/>
    </location>
    <ligand>
        <name>S-adenosyl-L-methionine</name>
        <dbReference type="ChEBI" id="CHEBI:59789"/>
    </ligand>
</feature>
<dbReference type="InterPro" id="IPR040758">
    <property type="entry name" value="PrmC_N"/>
</dbReference>
<evidence type="ECO:0000313" key="7">
    <source>
        <dbReference type="EMBL" id="SHG93429.1"/>
    </source>
</evidence>
<dbReference type="NCBIfam" id="TIGR00536">
    <property type="entry name" value="hemK_fam"/>
    <property type="match status" value="1"/>
</dbReference>
<dbReference type="InterPro" id="IPR019874">
    <property type="entry name" value="RF_methyltr_PrmC"/>
</dbReference>
<dbReference type="HAMAP" id="MF_02126">
    <property type="entry name" value="RF_methyltr_PrmC"/>
    <property type="match status" value="1"/>
</dbReference>
<dbReference type="InterPro" id="IPR050320">
    <property type="entry name" value="N5-glutamine_MTase"/>
</dbReference>
<keyword evidence="3 4" id="KW-0949">S-adenosyl-L-methionine</keyword>
<evidence type="ECO:0000256" key="3">
    <source>
        <dbReference type="ARBA" id="ARBA00022691"/>
    </source>
</evidence>
<dbReference type="OrthoDB" id="9784805at2"/>
<name>A0A1M5NW80_9FIRM</name>
<dbReference type="Gene3D" id="1.10.8.10">
    <property type="entry name" value="DNA helicase RuvA subunit, C-terminal domain"/>
    <property type="match status" value="1"/>
</dbReference>
<evidence type="ECO:0000313" key="8">
    <source>
        <dbReference type="Proteomes" id="UP000242329"/>
    </source>
</evidence>
<comment type="caution">
    <text evidence="4">Lacks conserved residue(s) required for the propagation of feature annotation.</text>
</comment>
<reference evidence="8" key="1">
    <citation type="submission" date="2016-11" db="EMBL/GenBank/DDBJ databases">
        <authorList>
            <person name="Varghese N."/>
            <person name="Submissions S."/>
        </authorList>
    </citation>
    <scope>NUCLEOTIDE SEQUENCE [LARGE SCALE GENOMIC DNA]</scope>
    <source>
        <strain evidence="8">DSM 11003</strain>
    </source>
</reference>
<dbReference type="Gene3D" id="3.40.50.150">
    <property type="entry name" value="Vaccinia Virus protein VP39"/>
    <property type="match status" value="1"/>
</dbReference>
<dbReference type="EC" id="2.1.1.297" evidence="4"/>
<keyword evidence="8" id="KW-1185">Reference proteome</keyword>
<keyword evidence="2 4" id="KW-0808">Transferase</keyword>
<dbReference type="NCBIfam" id="TIGR03534">
    <property type="entry name" value="RF_mod_PrmC"/>
    <property type="match status" value="1"/>
</dbReference>
<accession>A0A1M5NW80</accession>
<proteinExistence type="inferred from homology"/>
<dbReference type="InterPro" id="IPR025714">
    <property type="entry name" value="Methyltranfer_dom"/>
</dbReference>
<dbReference type="STRING" id="1123382.SAMN02745221_01310"/>
<comment type="similarity">
    <text evidence="4">Belongs to the protein N5-glutamine methyltransferase family. PrmC subfamily.</text>
</comment>
<dbReference type="GO" id="GO:0102559">
    <property type="term" value="F:peptide chain release factor N(5)-glutamine methyltransferase activity"/>
    <property type="evidence" value="ECO:0007669"/>
    <property type="project" value="UniProtKB-EC"/>
</dbReference>
<feature type="binding site" evidence="4">
    <location>
        <position position="191"/>
    </location>
    <ligand>
        <name>S-adenosyl-L-methionine</name>
        <dbReference type="ChEBI" id="CHEBI:59789"/>
    </ligand>
</feature>
<comment type="catalytic activity">
    <reaction evidence="4">
        <text>L-glutaminyl-[peptide chain release factor] + S-adenosyl-L-methionine = N(5)-methyl-L-glutaminyl-[peptide chain release factor] + S-adenosyl-L-homocysteine + H(+)</text>
        <dbReference type="Rhea" id="RHEA:42896"/>
        <dbReference type="Rhea" id="RHEA-COMP:10271"/>
        <dbReference type="Rhea" id="RHEA-COMP:10272"/>
        <dbReference type="ChEBI" id="CHEBI:15378"/>
        <dbReference type="ChEBI" id="CHEBI:30011"/>
        <dbReference type="ChEBI" id="CHEBI:57856"/>
        <dbReference type="ChEBI" id="CHEBI:59789"/>
        <dbReference type="ChEBI" id="CHEBI:61891"/>
        <dbReference type="EC" id="2.1.1.297"/>
    </reaction>
</comment>
<keyword evidence="1 4" id="KW-0489">Methyltransferase</keyword>
<dbReference type="InterPro" id="IPR029063">
    <property type="entry name" value="SAM-dependent_MTases_sf"/>
</dbReference>
<dbReference type="Pfam" id="PF17827">
    <property type="entry name" value="PrmC_N"/>
    <property type="match status" value="1"/>
</dbReference>
<organism evidence="7 8">
    <name type="scientific">Thermosyntropha lipolytica DSM 11003</name>
    <dbReference type="NCBI Taxonomy" id="1123382"/>
    <lineage>
        <taxon>Bacteria</taxon>
        <taxon>Bacillati</taxon>
        <taxon>Bacillota</taxon>
        <taxon>Clostridia</taxon>
        <taxon>Eubacteriales</taxon>
        <taxon>Syntrophomonadaceae</taxon>
        <taxon>Thermosyntropha</taxon>
    </lineage>
</organism>
<dbReference type="Pfam" id="PF13847">
    <property type="entry name" value="Methyltransf_31"/>
    <property type="match status" value="1"/>
</dbReference>
<feature type="domain" description="Methyltransferase" evidence="5">
    <location>
        <begin position="118"/>
        <end position="192"/>
    </location>
</feature>
<dbReference type="AlphaFoldDB" id="A0A1M5NW80"/>
<evidence type="ECO:0000256" key="4">
    <source>
        <dbReference type="HAMAP-Rule" id="MF_02126"/>
    </source>
</evidence>
<evidence type="ECO:0000256" key="2">
    <source>
        <dbReference type="ARBA" id="ARBA00022679"/>
    </source>
</evidence>
<feature type="domain" description="Release factor glutamine methyltransferase N-terminal" evidence="6">
    <location>
        <begin position="9"/>
        <end position="79"/>
    </location>
</feature>
<dbReference type="InterPro" id="IPR004556">
    <property type="entry name" value="HemK-like"/>
</dbReference>
<dbReference type="RefSeq" id="WP_073091814.1">
    <property type="nucleotide sequence ID" value="NZ_FQWY01000018.1"/>
</dbReference>
<dbReference type="SUPFAM" id="SSF53335">
    <property type="entry name" value="S-adenosyl-L-methionine-dependent methyltransferases"/>
    <property type="match status" value="1"/>
</dbReference>
<evidence type="ECO:0000259" key="6">
    <source>
        <dbReference type="Pfam" id="PF17827"/>
    </source>
</evidence>
<protein>
    <recommendedName>
        <fullName evidence="4">Release factor glutamine methyltransferase</fullName>
        <shortName evidence="4">RF MTase</shortName>
        <ecNumber evidence="4">2.1.1.297</ecNumber>
    </recommendedName>
    <alternativeName>
        <fullName evidence="4">N5-glutamine methyltransferase PrmC</fullName>
    </alternativeName>
    <alternativeName>
        <fullName evidence="4">Protein-(glutamine-N5) MTase PrmC</fullName>
    </alternativeName>
    <alternativeName>
        <fullName evidence="4">Protein-glutamine N-methyltransferase PrmC</fullName>
    </alternativeName>
</protein>
<dbReference type="PANTHER" id="PTHR18895">
    <property type="entry name" value="HEMK METHYLTRANSFERASE"/>
    <property type="match status" value="1"/>
</dbReference>
<feature type="binding site" evidence="4">
    <location>
        <begin position="125"/>
        <end position="129"/>
    </location>
    <ligand>
        <name>S-adenosyl-L-methionine</name>
        <dbReference type="ChEBI" id="CHEBI:59789"/>
    </ligand>
</feature>
<comment type="function">
    <text evidence="4">Methylates the class 1 translation termination release factors RF1/PrfA and RF2/PrfB on the glutamine residue of the universally conserved GGQ motif.</text>
</comment>
<gene>
    <name evidence="4" type="primary">prmC</name>
    <name evidence="7" type="ORF">SAMN02745221_01310</name>
</gene>
<sequence>MQNTWRIKDLLSWTTRFFTEKGLEEPRLEAEVLLASALGKDRVYLYTNYDLPVNQKERELYREWIKRRVKGEPTAYITGSKEFMSLEFKVTPHVLIPRPDTEILVEEALHLANRWQEKVRICDVGTGSGAIAVSLAYYLKRAHVYATDISEEALKVAEYNAQKHGVKVVFKAGDLMQPLAGEEKFHIITANLPYISEEEYIKLSPSVRDYEPKSALLAPGDGLDLYRSLLPQAWELLYAGGYLLMEIGFNQGEKALAMAEKWGKAEIIKDLAGRDRVVKLLKEE</sequence>
<dbReference type="CDD" id="cd02440">
    <property type="entry name" value="AdoMet_MTases"/>
    <property type="match status" value="1"/>
</dbReference>
<dbReference type="Proteomes" id="UP000242329">
    <property type="component" value="Unassembled WGS sequence"/>
</dbReference>